<accession>A0A8H6H8E9</accession>
<dbReference type="Proteomes" id="UP000521943">
    <property type="component" value="Unassembled WGS sequence"/>
</dbReference>
<dbReference type="OrthoDB" id="3100778at2759"/>
<gene>
    <name evidence="1" type="ORF">DFP72DRAFT_862221</name>
</gene>
<proteinExistence type="predicted"/>
<dbReference type="CDD" id="cd00882">
    <property type="entry name" value="Ras_like_GTPase"/>
    <property type="match status" value="1"/>
</dbReference>
<dbReference type="InterPro" id="IPR027417">
    <property type="entry name" value="P-loop_NTPase"/>
</dbReference>
<dbReference type="AlphaFoldDB" id="A0A8H6H8E9"/>
<reference evidence="1 2" key="1">
    <citation type="submission" date="2020-07" db="EMBL/GenBank/DDBJ databases">
        <title>Comparative genomics of pyrophilous fungi reveals a link between fire events and developmental genes.</title>
        <authorList>
            <consortium name="DOE Joint Genome Institute"/>
            <person name="Steindorff A.S."/>
            <person name="Carver A."/>
            <person name="Calhoun S."/>
            <person name="Stillman K."/>
            <person name="Liu H."/>
            <person name="Lipzen A."/>
            <person name="Pangilinan J."/>
            <person name="Labutti K."/>
            <person name="Bruns T.D."/>
            <person name="Grigoriev I.V."/>
        </authorList>
    </citation>
    <scope>NUCLEOTIDE SEQUENCE [LARGE SCALE GENOMIC DNA]</scope>
    <source>
        <strain evidence="1 2">CBS 144469</strain>
    </source>
</reference>
<name>A0A8H6H8E9_9AGAR</name>
<dbReference type="Gene3D" id="3.40.50.300">
    <property type="entry name" value="P-loop containing nucleotide triphosphate hydrolases"/>
    <property type="match status" value="1"/>
</dbReference>
<keyword evidence="2" id="KW-1185">Reference proteome</keyword>
<dbReference type="SUPFAM" id="SSF52540">
    <property type="entry name" value="P-loop containing nucleoside triphosphate hydrolases"/>
    <property type="match status" value="1"/>
</dbReference>
<evidence type="ECO:0000313" key="1">
    <source>
        <dbReference type="EMBL" id="KAF6741446.1"/>
    </source>
</evidence>
<protein>
    <recommendedName>
        <fullName evidence="3">G domain-containing protein</fullName>
    </recommendedName>
</protein>
<organism evidence="1 2">
    <name type="scientific">Ephemerocybe angulata</name>
    <dbReference type="NCBI Taxonomy" id="980116"/>
    <lineage>
        <taxon>Eukaryota</taxon>
        <taxon>Fungi</taxon>
        <taxon>Dikarya</taxon>
        <taxon>Basidiomycota</taxon>
        <taxon>Agaricomycotina</taxon>
        <taxon>Agaricomycetes</taxon>
        <taxon>Agaricomycetidae</taxon>
        <taxon>Agaricales</taxon>
        <taxon>Agaricineae</taxon>
        <taxon>Psathyrellaceae</taxon>
        <taxon>Ephemerocybe</taxon>
    </lineage>
</organism>
<evidence type="ECO:0000313" key="2">
    <source>
        <dbReference type="Proteomes" id="UP000521943"/>
    </source>
</evidence>
<sequence length="201" mass="22194">MAESGKTTFIRAVCDAASGTPREHTDDEPTTEVVEYKVPLADGLFMTFLDTPGFDGNLATVVILNSLEKYITDNNTSDRTMSEFTVLPRRAYERVFQSSPVACITACWDRMESDNEAPFSVKEVADKEEHLYASGRTGESFLAYLEKKKDRGYDPRCFRSGLPIMGGATSSAYTLPQDIMYQIVGGQVSIRCHAGLLPCTC</sequence>
<dbReference type="EMBL" id="JACGCI010000244">
    <property type="protein sequence ID" value="KAF6741446.1"/>
    <property type="molecule type" value="Genomic_DNA"/>
</dbReference>
<comment type="caution">
    <text evidence="1">The sequence shown here is derived from an EMBL/GenBank/DDBJ whole genome shotgun (WGS) entry which is preliminary data.</text>
</comment>
<evidence type="ECO:0008006" key="3">
    <source>
        <dbReference type="Google" id="ProtNLM"/>
    </source>
</evidence>